<organism evidence="1 2">
    <name type="scientific">Dipteronia dyeriana</name>
    <dbReference type="NCBI Taxonomy" id="168575"/>
    <lineage>
        <taxon>Eukaryota</taxon>
        <taxon>Viridiplantae</taxon>
        <taxon>Streptophyta</taxon>
        <taxon>Embryophyta</taxon>
        <taxon>Tracheophyta</taxon>
        <taxon>Spermatophyta</taxon>
        <taxon>Magnoliopsida</taxon>
        <taxon>eudicotyledons</taxon>
        <taxon>Gunneridae</taxon>
        <taxon>Pentapetalae</taxon>
        <taxon>rosids</taxon>
        <taxon>malvids</taxon>
        <taxon>Sapindales</taxon>
        <taxon>Sapindaceae</taxon>
        <taxon>Hippocastanoideae</taxon>
        <taxon>Acereae</taxon>
        <taxon>Dipteronia</taxon>
    </lineage>
</organism>
<keyword evidence="2" id="KW-1185">Reference proteome</keyword>
<evidence type="ECO:0000313" key="1">
    <source>
        <dbReference type="EMBL" id="KAK2652333.1"/>
    </source>
</evidence>
<accession>A0AAE0CJ09</accession>
<proteinExistence type="predicted"/>
<dbReference type="Proteomes" id="UP001280121">
    <property type="component" value="Unassembled WGS sequence"/>
</dbReference>
<gene>
    <name evidence="1" type="ORF">Ddye_012189</name>
</gene>
<dbReference type="EMBL" id="JANJYI010000004">
    <property type="protein sequence ID" value="KAK2652333.1"/>
    <property type="molecule type" value="Genomic_DNA"/>
</dbReference>
<dbReference type="AlphaFoldDB" id="A0AAE0CJ09"/>
<feature type="non-terminal residue" evidence="1">
    <location>
        <position position="1"/>
    </location>
</feature>
<protein>
    <submittedName>
        <fullName evidence="1">Uncharacterized protein</fullName>
    </submittedName>
</protein>
<name>A0AAE0CJ09_9ROSI</name>
<comment type="caution">
    <text evidence="1">The sequence shown here is derived from an EMBL/GenBank/DDBJ whole genome shotgun (WGS) entry which is preliminary data.</text>
</comment>
<evidence type="ECO:0000313" key="2">
    <source>
        <dbReference type="Proteomes" id="UP001280121"/>
    </source>
</evidence>
<reference evidence="1" key="1">
    <citation type="journal article" date="2023" name="Plant J.">
        <title>Genome sequences and population genomics provide insights into the demographic history, inbreeding, and mutation load of two 'living fossil' tree species of Dipteronia.</title>
        <authorList>
            <person name="Feng Y."/>
            <person name="Comes H.P."/>
            <person name="Chen J."/>
            <person name="Zhu S."/>
            <person name="Lu R."/>
            <person name="Zhang X."/>
            <person name="Li P."/>
            <person name="Qiu J."/>
            <person name="Olsen K.M."/>
            <person name="Qiu Y."/>
        </authorList>
    </citation>
    <scope>NUCLEOTIDE SEQUENCE</scope>
    <source>
        <strain evidence="1">KIB01</strain>
    </source>
</reference>
<sequence>VLLEDNNIINRNIHEATTEVCLSVDLFMDERIINITVSNENFNLQLTMNKADKQFI</sequence>